<dbReference type="InterPro" id="IPR003439">
    <property type="entry name" value="ABC_transporter-like_ATP-bd"/>
</dbReference>
<comment type="caution">
    <text evidence="5">The sequence shown here is derived from an EMBL/GenBank/DDBJ whole genome shotgun (WGS) entry which is preliminary data.</text>
</comment>
<dbReference type="GO" id="GO:0016887">
    <property type="term" value="F:ATP hydrolysis activity"/>
    <property type="evidence" value="ECO:0007669"/>
    <property type="project" value="InterPro"/>
</dbReference>
<reference evidence="5" key="1">
    <citation type="journal article" date="2021" name="PeerJ">
        <title>Extensive microbial diversity within the chicken gut microbiome revealed by metagenomics and culture.</title>
        <authorList>
            <person name="Gilroy R."/>
            <person name="Ravi A."/>
            <person name="Getino M."/>
            <person name="Pursley I."/>
            <person name="Horton D.L."/>
            <person name="Alikhan N.F."/>
            <person name="Baker D."/>
            <person name="Gharbi K."/>
            <person name="Hall N."/>
            <person name="Watson M."/>
            <person name="Adriaenssens E.M."/>
            <person name="Foster-Nyarko E."/>
            <person name="Jarju S."/>
            <person name="Secka A."/>
            <person name="Antonio M."/>
            <person name="Oren A."/>
            <person name="Chaudhuri R.R."/>
            <person name="La Ragione R."/>
            <person name="Hildebrand F."/>
            <person name="Pallen M.J."/>
        </authorList>
    </citation>
    <scope>NUCLEOTIDE SEQUENCE</scope>
    <source>
        <strain evidence="5">ChiGjej4B4-7305</strain>
    </source>
</reference>
<dbReference type="GO" id="GO:0043190">
    <property type="term" value="C:ATP-binding cassette (ABC) transporter complex"/>
    <property type="evidence" value="ECO:0007669"/>
    <property type="project" value="InterPro"/>
</dbReference>
<evidence type="ECO:0000256" key="3">
    <source>
        <dbReference type="ARBA" id="ARBA00022840"/>
    </source>
</evidence>
<dbReference type="InterPro" id="IPR008995">
    <property type="entry name" value="Mo/tungstate-bd_C_term_dom"/>
</dbReference>
<evidence type="ECO:0000256" key="2">
    <source>
        <dbReference type="ARBA" id="ARBA00022741"/>
    </source>
</evidence>
<dbReference type="Gene3D" id="3.40.50.300">
    <property type="entry name" value="P-loop containing nucleotide triphosphate hydrolases"/>
    <property type="match status" value="1"/>
</dbReference>
<name>A0A9D2EHT0_9MICO</name>
<dbReference type="AlphaFoldDB" id="A0A9D2EHT0"/>
<dbReference type="InterPro" id="IPR013611">
    <property type="entry name" value="Transp-assoc_OB_typ2"/>
</dbReference>
<dbReference type="InterPro" id="IPR027417">
    <property type="entry name" value="P-loop_NTPase"/>
</dbReference>
<evidence type="ECO:0000259" key="4">
    <source>
        <dbReference type="PROSITE" id="PS50893"/>
    </source>
</evidence>
<dbReference type="EMBL" id="DXBY01000278">
    <property type="protein sequence ID" value="HIZ37331.1"/>
    <property type="molecule type" value="Genomic_DNA"/>
</dbReference>
<accession>A0A9D2EHT0</accession>
<dbReference type="SUPFAM" id="SSF52540">
    <property type="entry name" value="P-loop containing nucleoside triphosphate hydrolases"/>
    <property type="match status" value="1"/>
</dbReference>
<dbReference type="Proteomes" id="UP000824037">
    <property type="component" value="Unassembled WGS sequence"/>
</dbReference>
<dbReference type="InterPro" id="IPR017871">
    <property type="entry name" value="ABC_transporter-like_CS"/>
</dbReference>
<gene>
    <name evidence="5" type="ORF">H9815_16260</name>
</gene>
<dbReference type="Pfam" id="PF08402">
    <property type="entry name" value="TOBE_2"/>
    <property type="match status" value="1"/>
</dbReference>
<dbReference type="PANTHER" id="PTHR43514">
    <property type="entry name" value="ABC TRANSPORTER I FAMILY MEMBER 10"/>
    <property type="match status" value="1"/>
</dbReference>
<evidence type="ECO:0000313" key="6">
    <source>
        <dbReference type="Proteomes" id="UP000824037"/>
    </source>
</evidence>
<proteinExistence type="predicted"/>
<organism evidence="5 6">
    <name type="scientific">Candidatus Ruania gallistercoris</name>
    <dbReference type="NCBI Taxonomy" id="2838746"/>
    <lineage>
        <taxon>Bacteria</taxon>
        <taxon>Bacillati</taxon>
        <taxon>Actinomycetota</taxon>
        <taxon>Actinomycetes</taxon>
        <taxon>Micrococcales</taxon>
        <taxon>Ruaniaceae</taxon>
        <taxon>Ruania</taxon>
    </lineage>
</organism>
<dbReference type="GO" id="GO:0005524">
    <property type="term" value="F:ATP binding"/>
    <property type="evidence" value="ECO:0007669"/>
    <property type="project" value="UniProtKB-KW"/>
</dbReference>
<evidence type="ECO:0000313" key="5">
    <source>
        <dbReference type="EMBL" id="HIZ37331.1"/>
    </source>
</evidence>
<sequence length="382" mass="40287">MTGPDTRAAEHPQAGDLRAEVVLHRGDFTLDAAVAVPAGQVLAVVGPNGSGKSTLLHLLAGLLRPHRGSVRLGRRTLTDTGTLVPARERRIGLLSQDPALFPHLSALENVAFGPRSTGQRTRSARAHAEQWLDRVGMSEYARHRPGRLSGGQQQRVAIARALAAEPEVLLLDEPLAALDVQTAPQIRQLLAEQVGASGTTTVLVSHDVLDAVVLADRIAVLHEGRVAEHGPVAEVLAAPRSPFAATLAGVNLLPGRALPGNRVDTPLGPWHLEEPGENHALARLHPGQACVLRIRPSAVEICADRPEGANVARTTVRWVEPADGGVRLRLTGAPELVADVPAAQVQAAWLRPGAQVWLRVHPRDLHAGVGAGQSEDVPAASG</sequence>
<dbReference type="SMART" id="SM00382">
    <property type="entry name" value="AAA"/>
    <property type="match status" value="1"/>
</dbReference>
<dbReference type="SUPFAM" id="SSF50331">
    <property type="entry name" value="MOP-like"/>
    <property type="match status" value="1"/>
</dbReference>
<keyword evidence="3 5" id="KW-0067">ATP-binding</keyword>
<dbReference type="Pfam" id="PF00005">
    <property type="entry name" value="ABC_tran"/>
    <property type="match status" value="1"/>
</dbReference>
<dbReference type="InterPro" id="IPR003593">
    <property type="entry name" value="AAA+_ATPase"/>
</dbReference>
<keyword evidence="1" id="KW-0813">Transport</keyword>
<protein>
    <submittedName>
        <fullName evidence="5">ABC transporter ATP-binding protein</fullName>
    </submittedName>
</protein>
<keyword evidence="2" id="KW-0547">Nucleotide-binding</keyword>
<dbReference type="GO" id="GO:0022857">
    <property type="term" value="F:transmembrane transporter activity"/>
    <property type="evidence" value="ECO:0007669"/>
    <property type="project" value="InterPro"/>
</dbReference>
<reference evidence="5" key="2">
    <citation type="submission" date="2021-04" db="EMBL/GenBank/DDBJ databases">
        <authorList>
            <person name="Gilroy R."/>
        </authorList>
    </citation>
    <scope>NUCLEOTIDE SEQUENCE</scope>
    <source>
        <strain evidence="5">ChiGjej4B4-7305</strain>
    </source>
</reference>
<feature type="domain" description="ABC transporter" evidence="4">
    <location>
        <begin position="12"/>
        <end position="248"/>
    </location>
</feature>
<dbReference type="InterPro" id="IPR050334">
    <property type="entry name" value="Molybdenum_import_ModC"/>
</dbReference>
<dbReference type="PROSITE" id="PS00211">
    <property type="entry name" value="ABC_TRANSPORTER_1"/>
    <property type="match status" value="1"/>
</dbReference>
<evidence type="ECO:0000256" key="1">
    <source>
        <dbReference type="ARBA" id="ARBA00022448"/>
    </source>
</evidence>
<dbReference type="PROSITE" id="PS50893">
    <property type="entry name" value="ABC_TRANSPORTER_2"/>
    <property type="match status" value="1"/>
</dbReference>
<dbReference type="PANTHER" id="PTHR43514:SF4">
    <property type="entry name" value="ABC TRANSPORTER I FAMILY MEMBER 10"/>
    <property type="match status" value="1"/>
</dbReference>